<feature type="transmembrane region" description="Helical" evidence="1">
    <location>
        <begin position="12"/>
        <end position="33"/>
    </location>
</feature>
<comment type="caution">
    <text evidence="2">The sequence shown here is derived from an EMBL/GenBank/DDBJ whole genome shotgun (WGS) entry which is preliminary data.</text>
</comment>
<dbReference type="EMBL" id="VFOQ01000001">
    <property type="protein sequence ID" value="TQL59016.1"/>
    <property type="molecule type" value="Genomic_DNA"/>
</dbReference>
<keyword evidence="1" id="KW-0472">Membrane</keyword>
<dbReference type="Proteomes" id="UP000319514">
    <property type="component" value="Unassembled WGS sequence"/>
</dbReference>
<sequence>MRRRGIRGGAAAAAAVVGTSVAMLVGGMQGWRYGIDHTPVFGGCGCWNPVGQLIVLAGGLLGIAAGCVVGAAVPALLCLIVYVRRHRATQRAADLEPAARDTLHDGGETSWPW</sequence>
<gene>
    <name evidence="2" type="ORF">FB474_0360</name>
</gene>
<evidence type="ECO:0000313" key="3">
    <source>
        <dbReference type="Proteomes" id="UP000319514"/>
    </source>
</evidence>
<keyword evidence="3" id="KW-1185">Reference proteome</keyword>
<evidence type="ECO:0000256" key="1">
    <source>
        <dbReference type="SAM" id="Phobius"/>
    </source>
</evidence>
<reference evidence="2 3" key="1">
    <citation type="submission" date="2019-06" db="EMBL/GenBank/DDBJ databases">
        <title>Sequencing the genomes of 1000 actinobacteria strains.</title>
        <authorList>
            <person name="Klenk H.-P."/>
        </authorList>
    </citation>
    <scope>NUCLEOTIDE SEQUENCE [LARGE SCALE GENOMIC DNA]</scope>
    <source>
        <strain evidence="2 3">DSM 18082</strain>
    </source>
</reference>
<keyword evidence="1" id="KW-0812">Transmembrane</keyword>
<accession>A0A542ZF94</accession>
<dbReference type="RefSeq" id="WP_141787086.1">
    <property type="nucleotide sequence ID" value="NZ_BAAAKX010000003.1"/>
</dbReference>
<feature type="transmembrane region" description="Helical" evidence="1">
    <location>
        <begin position="53"/>
        <end position="83"/>
    </location>
</feature>
<keyword evidence="1" id="KW-1133">Transmembrane helix</keyword>
<proteinExistence type="predicted"/>
<dbReference type="AlphaFoldDB" id="A0A542ZF94"/>
<organism evidence="2 3">
    <name type="scientific">Oryzihumus leptocrescens</name>
    <dbReference type="NCBI Taxonomy" id="297536"/>
    <lineage>
        <taxon>Bacteria</taxon>
        <taxon>Bacillati</taxon>
        <taxon>Actinomycetota</taxon>
        <taxon>Actinomycetes</taxon>
        <taxon>Micrococcales</taxon>
        <taxon>Intrasporangiaceae</taxon>
        <taxon>Oryzihumus</taxon>
    </lineage>
</organism>
<protein>
    <submittedName>
        <fullName evidence="2">Uncharacterized protein</fullName>
    </submittedName>
</protein>
<evidence type="ECO:0000313" key="2">
    <source>
        <dbReference type="EMBL" id="TQL59016.1"/>
    </source>
</evidence>
<name>A0A542ZF94_9MICO</name>